<dbReference type="InterPro" id="IPR016024">
    <property type="entry name" value="ARM-type_fold"/>
</dbReference>
<evidence type="ECO:0000256" key="2">
    <source>
        <dbReference type="ARBA" id="ARBA00004123"/>
    </source>
</evidence>
<dbReference type="OrthoDB" id="361362at2759"/>
<dbReference type="PANTHER" id="PTHR16056:SF2">
    <property type="entry name" value="TESTIS-EXPRESSED PROTEIN 10"/>
    <property type="match status" value="1"/>
</dbReference>
<dbReference type="InterPro" id="IPR024679">
    <property type="entry name" value="Ipi1_N"/>
</dbReference>
<evidence type="ECO:0000256" key="3">
    <source>
        <dbReference type="ARBA" id="ARBA00006427"/>
    </source>
</evidence>
<dbReference type="PANTHER" id="PTHR16056">
    <property type="entry name" value="REGULATOR OF MICROTUBULE DYNAMICS PROTEIN"/>
    <property type="match status" value="1"/>
</dbReference>
<evidence type="ECO:0000256" key="1">
    <source>
        <dbReference type="ARBA" id="ARBA00002355"/>
    </source>
</evidence>
<dbReference type="Gene3D" id="1.25.10.10">
    <property type="entry name" value="Leucine-rich Repeat Variant"/>
    <property type="match status" value="1"/>
</dbReference>
<dbReference type="RefSeq" id="XP_002175370.2">
    <property type="nucleotide sequence ID" value="XM_002175334.2"/>
</dbReference>
<gene>
    <name evidence="8" type="primary">ipi1</name>
    <name evidence="7" type="ORF">SJAG_04252</name>
</gene>
<dbReference type="GO" id="GO:0005634">
    <property type="term" value="C:nucleus"/>
    <property type="evidence" value="ECO:0000318"/>
    <property type="project" value="GO_Central"/>
</dbReference>
<evidence type="ECO:0000313" key="7">
    <source>
        <dbReference type="EMBL" id="EEB09077.2"/>
    </source>
</evidence>
<dbReference type="STRING" id="402676.B6K6C3"/>
<comment type="similarity">
    <text evidence="3 5">Belongs to the IPI1/TEX10 family.</text>
</comment>
<keyword evidence="5" id="KW-0690">Ribosome biogenesis</keyword>
<proteinExistence type="inferred from homology"/>
<feature type="non-terminal residue" evidence="7">
    <location>
        <position position="1"/>
    </location>
</feature>
<dbReference type="GeneID" id="7052515"/>
<dbReference type="GO" id="GO:0120330">
    <property type="term" value="C:rixosome complex"/>
    <property type="evidence" value="ECO:0000318"/>
    <property type="project" value="GO_Central"/>
</dbReference>
<dbReference type="InterPro" id="IPR011989">
    <property type="entry name" value="ARM-like"/>
</dbReference>
<comment type="function">
    <text evidence="1 5">Component of the RIX1 complex required for processing of ITS2 sequences from 35S pre-rRNA.</text>
</comment>
<dbReference type="EMBL" id="KE651167">
    <property type="protein sequence ID" value="EEB09077.2"/>
    <property type="molecule type" value="Genomic_DNA"/>
</dbReference>
<feature type="domain" description="Pre-rRNA-processing protein Ipi1 N-terminal" evidence="6">
    <location>
        <begin position="123"/>
        <end position="218"/>
    </location>
</feature>
<sequence>KQKLKVGKSKVLPSNFTDTSYRTKALVLPTQNALATETLSVDEKTKAQFAHSLGLLKHHNSNQRKDALEKIAANLEENPDLLKVSISMIVRVTAPLILDESPQVRNLLLTFFKNQILSVEPTLLQPNINNLFLFTHSAMTHISPPIRSDSTKFFDLLLDVCTTKLDDSVLSLHWNKSLDCFGNLLGWNKDTVSTHGSVRLSKSSSNSMVRHIKTCRKLFEIGLRKDSHKEEGSMCYKFSFPYFNCLTVVHPMFNKLYTPCTFSHLSLFSTTRHELVDSPEYRWDSIVPFLPGILSFIRDSWSDYCPLVAEVRNTQEQSITCDNILVIFTLIYQFYQRSEHQKSALTKKFAKVLQKIRHDAELLKLNFGYDKKWGVVLNKIDKFDDEEAT</sequence>
<evidence type="ECO:0000256" key="4">
    <source>
        <dbReference type="ARBA" id="ARBA00023242"/>
    </source>
</evidence>
<evidence type="ECO:0000256" key="5">
    <source>
        <dbReference type="RuleBase" id="RU368021"/>
    </source>
</evidence>
<dbReference type="JaponicusDB" id="SJAG_04252">
    <property type="gene designation" value="ipi1"/>
</dbReference>
<dbReference type="GO" id="GO:0000792">
    <property type="term" value="C:heterochromatin"/>
    <property type="evidence" value="ECO:0007669"/>
    <property type="project" value="EnsemblFungi"/>
</dbReference>
<evidence type="ECO:0000313" key="9">
    <source>
        <dbReference type="Proteomes" id="UP000001744"/>
    </source>
</evidence>
<evidence type="ECO:0000259" key="6">
    <source>
        <dbReference type="Pfam" id="PF12333"/>
    </source>
</evidence>
<comment type="subcellular location">
    <subcellularLocation>
        <location evidence="2 5">Nucleus</location>
    </subcellularLocation>
</comment>
<keyword evidence="9" id="KW-1185">Reference proteome</keyword>
<dbReference type="VEuPathDB" id="FungiDB:SJAG_04252"/>
<keyword evidence="4 5" id="KW-0539">Nucleus</keyword>
<dbReference type="Proteomes" id="UP000001744">
    <property type="component" value="Unassembled WGS sequence"/>
</dbReference>
<dbReference type="GO" id="GO:0006364">
    <property type="term" value="P:rRNA processing"/>
    <property type="evidence" value="ECO:0000318"/>
    <property type="project" value="GO_Central"/>
</dbReference>
<dbReference type="Pfam" id="PF12333">
    <property type="entry name" value="Ipi1_N"/>
    <property type="match status" value="1"/>
</dbReference>
<evidence type="ECO:0000313" key="8">
    <source>
        <dbReference type="JaponicusDB" id="SJAG_04252"/>
    </source>
</evidence>
<accession>B6K6C3</accession>
<name>B6K6C3_SCHJY</name>
<comment type="subunit">
    <text evidence="5">Component of the RIX1 complex.</text>
</comment>
<reference evidence="7 9" key="1">
    <citation type="journal article" date="2011" name="Science">
        <title>Comparative functional genomics of the fission yeasts.</title>
        <authorList>
            <person name="Rhind N."/>
            <person name="Chen Z."/>
            <person name="Yassour M."/>
            <person name="Thompson D.A."/>
            <person name="Haas B.J."/>
            <person name="Habib N."/>
            <person name="Wapinski I."/>
            <person name="Roy S."/>
            <person name="Lin M.F."/>
            <person name="Heiman D.I."/>
            <person name="Young S.K."/>
            <person name="Furuya K."/>
            <person name="Guo Y."/>
            <person name="Pidoux A."/>
            <person name="Chen H.M."/>
            <person name="Robbertse B."/>
            <person name="Goldberg J.M."/>
            <person name="Aoki K."/>
            <person name="Bayne E.H."/>
            <person name="Berlin A.M."/>
            <person name="Desjardins C.A."/>
            <person name="Dobbs E."/>
            <person name="Dukaj L."/>
            <person name="Fan L."/>
            <person name="FitzGerald M.G."/>
            <person name="French C."/>
            <person name="Gujja S."/>
            <person name="Hansen K."/>
            <person name="Keifenheim D."/>
            <person name="Levin J.Z."/>
            <person name="Mosher R.A."/>
            <person name="Mueller C.A."/>
            <person name="Pfiffner J."/>
            <person name="Priest M."/>
            <person name="Russ C."/>
            <person name="Smialowska A."/>
            <person name="Swoboda P."/>
            <person name="Sykes S.M."/>
            <person name="Vaughn M."/>
            <person name="Vengrova S."/>
            <person name="Yoder R."/>
            <person name="Zeng Q."/>
            <person name="Allshire R."/>
            <person name="Baulcombe D."/>
            <person name="Birren B.W."/>
            <person name="Brown W."/>
            <person name="Ekwall K."/>
            <person name="Kellis M."/>
            <person name="Leatherwood J."/>
            <person name="Levin H."/>
            <person name="Margalit H."/>
            <person name="Martienssen R."/>
            <person name="Nieduszynski C.A."/>
            <person name="Spatafora J.W."/>
            <person name="Friedman N."/>
            <person name="Dalgaard J.Z."/>
            <person name="Baumann P."/>
            <person name="Niki H."/>
            <person name="Regev A."/>
            <person name="Nusbaum C."/>
        </authorList>
    </citation>
    <scope>NUCLEOTIDE SEQUENCE [LARGE SCALE GENOMIC DNA]</scope>
    <source>
        <strain evidence="9">yFS275 / FY16936</strain>
    </source>
</reference>
<organism evidence="7 9">
    <name type="scientific">Schizosaccharomyces japonicus (strain yFS275 / FY16936)</name>
    <name type="common">Fission yeast</name>
    <dbReference type="NCBI Taxonomy" id="402676"/>
    <lineage>
        <taxon>Eukaryota</taxon>
        <taxon>Fungi</taxon>
        <taxon>Dikarya</taxon>
        <taxon>Ascomycota</taxon>
        <taxon>Taphrinomycotina</taxon>
        <taxon>Schizosaccharomycetes</taxon>
        <taxon>Schizosaccharomycetales</taxon>
        <taxon>Schizosaccharomycetaceae</taxon>
        <taxon>Schizosaccharomyces</taxon>
    </lineage>
</organism>
<dbReference type="AlphaFoldDB" id="B6K6C3"/>
<dbReference type="HOGENOM" id="CLU_674656_0_0_1"/>
<protein>
    <recommendedName>
        <fullName evidence="5">Pre-rRNA-processing protein</fullName>
    </recommendedName>
</protein>
<dbReference type="eggNOG" id="KOG2149">
    <property type="taxonomic scope" value="Eukaryota"/>
</dbReference>
<dbReference type="SUPFAM" id="SSF48371">
    <property type="entry name" value="ARM repeat"/>
    <property type="match status" value="1"/>
</dbReference>
<keyword evidence="5" id="KW-0698">rRNA processing</keyword>